<proteinExistence type="inferred from homology"/>
<keyword evidence="9 11" id="KW-0234">DNA repair</keyword>
<evidence type="ECO:0000256" key="11">
    <source>
        <dbReference type="HAMAP-Rule" id="MF_01487"/>
    </source>
</evidence>
<evidence type="ECO:0000313" key="14">
    <source>
        <dbReference type="EMBL" id="ANJ68339.1"/>
    </source>
</evidence>
<comment type="miscellaneous">
    <text evidence="11">In the RecBCD complex, RecB has a slow 3'-5' helicase, an exonuclease activity and loads RecA onto ssDNA, RecD has a fast 5'-3' helicase activity, while RecC stimulates the ATPase and processivity of the RecB helicase and contributes to recognition of the Chi site.</text>
</comment>
<dbReference type="OrthoDB" id="9803432at2"/>
<dbReference type="Proteomes" id="UP000078596">
    <property type="component" value="Chromosome"/>
</dbReference>
<dbReference type="InterPro" id="IPR050534">
    <property type="entry name" value="Coronavir_polyprotein_1ab"/>
</dbReference>
<feature type="domain" description="UvrD-like helicase C-terminal" evidence="12">
    <location>
        <begin position="609"/>
        <end position="656"/>
    </location>
</feature>
<dbReference type="Pfam" id="PF13245">
    <property type="entry name" value="AAA_19"/>
    <property type="match status" value="1"/>
</dbReference>
<keyword evidence="10 11" id="KW-0413">Isomerase</keyword>
<name>A0A191ZKD1_9GAMM</name>
<dbReference type="Gene3D" id="1.10.10.1020">
    <property type="entry name" value="RecBCD complex, subunit RecD, N-terminal domain"/>
    <property type="match status" value="1"/>
</dbReference>
<dbReference type="GO" id="GO:0003677">
    <property type="term" value="F:DNA binding"/>
    <property type="evidence" value="ECO:0007669"/>
    <property type="project" value="UniProtKB-UniRule"/>
</dbReference>
<evidence type="ECO:0000256" key="5">
    <source>
        <dbReference type="ARBA" id="ARBA00022806"/>
    </source>
</evidence>
<dbReference type="GO" id="GO:0005524">
    <property type="term" value="F:ATP binding"/>
    <property type="evidence" value="ECO:0007669"/>
    <property type="project" value="UniProtKB-UniRule"/>
</dbReference>
<keyword evidence="1 11" id="KW-0540">Nuclease</keyword>
<dbReference type="InterPro" id="IPR041851">
    <property type="entry name" value="RecD_N_sf"/>
</dbReference>
<evidence type="ECO:0000259" key="13">
    <source>
        <dbReference type="Pfam" id="PF21185"/>
    </source>
</evidence>
<dbReference type="AlphaFoldDB" id="A0A191ZKD1"/>
<feature type="binding site" evidence="11">
    <location>
        <begin position="218"/>
        <end position="225"/>
    </location>
    <ligand>
        <name>ATP</name>
        <dbReference type="ChEBI" id="CHEBI:30616"/>
    </ligand>
</feature>
<keyword evidence="3 11" id="KW-0227">DNA damage</keyword>
<evidence type="ECO:0000256" key="10">
    <source>
        <dbReference type="ARBA" id="ARBA00023235"/>
    </source>
</evidence>
<comment type="catalytic activity">
    <reaction evidence="11">
        <text>ATP + H2O = ADP + phosphate + H(+)</text>
        <dbReference type="Rhea" id="RHEA:13065"/>
        <dbReference type="ChEBI" id="CHEBI:15377"/>
        <dbReference type="ChEBI" id="CHEBI:15378"/>
        <dbReference type="ChEBI" id="CHEBI:30616"/>
        <dbReference type="ChEBI" id="CHEBI:43474"/>
        <dbReference type="ChEBI" id="CHEBI:456216"/>
        <dbReference type="EC" id="5.6.2.3"/>
    </reaction>
</comment>
<dbReference type="InterPro" id="IPR049550">
    <property type="entry name" value="RecD_N"/>
</dbReference>
<dbReference type="EC" id="5.6.2.3" evidence="11"/>
<dbReference type="GO" id="GO:0017116">
    <property type="term" value="F:single-stranded DNA helicase activity"/>
    <property type="evidence" value="ECO:0007669"/>
    <property type="project" value="TreeGrafter"/>
</dbReference>
<evidence type="ECO:0000259" key="12">
    <source>
        <dbReference type="Pfam" id="PF13538"/>
    </source>
</evidence>
<dbReference type="STRING" id="1860122.A9404_07135"/>
<dbReference type="InterPro" id="IPR027785">
    <property type="entry name" value="UvrD-like_helicase_C"/>
</dbReference>
<keyword evidence="2 11" id="KW-0547">Nucleotide-binding</keyword>
<dbReference type="PANTHER" id="PTHR43788">
    <property type="entry name" value="DNA2/NAM7 HELICASE FAMILY MEMBER"/>
    <property type="match status" value="1"/>
</dbReference>
<dbReference type="EMBL" id="CP016027">
    <property type="protein sequence ID" value="ANJ68339.1"/>
    <property type="molecule type" value="Genomic_DNA"/>
</dbReference>
<dbReference type="PANTHER" id="PTHR43788:SF6">
    <property type="entry name" value="DNA HELICASE B"/>
    <property type="match status" value="1"/>
</dbReference>
<comment type="similarity">
    <text evidence="11">Belongs to the RecD family.</text>
</comment>
<dbReference type="Pfam" id="PF21185">
    <property type="entry name" value="RecD_N"/>
    <property type="match status" value="1"/>
</dbReference>
<keyword evidence="4 11" id="KW-0378">Hydrolase</keyword>
<dbReference type="NCBIfam" id="TIGR01447">
    <property type="entry name" value="recD"/>
    <property type="match status" value="1"/>
</dbReference>
<evidence type="ECO:0000313" key="15">
    <source>
        <dbReference type="Proteomes" id="UP000078596"/>
    </source>
</evidence>
<evidence type="ECO:0000256" key="7">
    <source>
        <dbReference type="ARBA" id="ARBA00022840"/>
    </source>
</evidence>
<evidence type="ECO:0000256" key="1">
    <source>
        <dbReference type="ARBA" id="ARBA00022722"/>
    </source>
</evidence>
<protein>
    <recommendedName>
        <fullName evidence="11">RecBCD enzyme subunit RecD</fullName>
        <ecNumber evidence="11">5.6.2.3</ecNumber>
    </recommendedName>
    <alternativeName>
        <fullName evidence="11">DNA 5'-3' helicase subunit RecD</fullName>
    </alternativeName>
    <alternativeName>
        <fullName evidence="11">Exonuclease V subunit RecD</fullName>
        <shortName evidence="11">ExoV subunit RecD</shortName>
    </alternativeName>
    <alternativeName>
        <fullName evidence="11">Helicase/nuclease RecBCD subunit RecD</fullName>
    </alternativeName>
</protein>
<dbReference type="GO" id="GO:0016887">
    <property type="term" value="F:ATP hydrolysis activity"/>
    <property type="evidence" value="ECO:0007669"/>
    <property type="project" value="RHEA"/>
</dbReference>
<reference evidence="14 15" key="1">
    <citation type="submission" date="2016-06" db="EMBL/GenBank/DDBJ databases">
        <title>Insight into the functional genes involving in sulfur oxidation in Pearl River water.</title>
        <authorList>
            <person name="Luo J."/>
            <person name="Tan X."/>
            <person name="Lin W."/>
        </authorList>
    </citation>
    <scope>NUCLEOTIDE SEQUENCE [LARGE SCALE GENOMIC DNA]</scope>
    <source>
        <strain evidence="14 15">LS2</strain>
    </source>
</reference>
<keyword evidence="6 11" id="KW-0269">Exonuclease</keyword>
<dbReference type="KEGG" id="haz:A9404_07135"/>
<dbReference type="InterPro" id="IPR027417">
    <property type="entry name" value="P-loop_NTPase"/>
</dbReference>
<evidence type="ECO:0000256" key="8">
    <source>
        <dbReference type="ARBA" id="ARBA00023125"/>
    </source>
</evidence>
<keyword evidence="8 11" id="KW-0238">DNA-binding</keyword>
<evidence type="ECO:0000256" key="3">
    <source>
        <dbReference type="ARBA" id="ARBA00022763"/>
    </source>
</evidence>
<keyword evidence="7 11" id="KW-0067">ATP-binding</keyword>
<evidence type="ECO:0000256" key="2">
    <source>
        <dbReference type="ARBA" id="ARBA00022741"/>
    </source>
</evidence>
<feature type="domain" description="RecBCD enzyme subunit RecD N-terminal" evidence="13">
    <location>
        <begin position="15"/>
        <end position="121"/>
    </location>
</feature>
<dbReference type="HAMAP" id="MF_01487">
    <property type="entry name" value="RecD"/>
    <property type="match status" value="1"/>
</dbReference>
<dbReference type="SUPFAM" id="SSF52540">
    <property type="entry name" value="P-loop containing nucleoside triphosphate hydrolases"/>
    <property type="match status" value="2"/>
</dbReference>
<dbReference type="GO" id="GO:0008854">
    <property type="term" value="F:exodeoxyribonuclease V activity"/>
    <property type="evidence" value="ECO:0007669"/>
    <property type="project" value="InterPro"/>
</dbReference>
<sequence length="687" mass="74396">MLPPIAILMDQWVDAGWMRRVDRAVGRWLEALCPETDARVILAAVLTSHQAGQGHVCLDLAACLDDPDTVLKMPPQSGVLPEDGIPPVRPAQLMRGWRLADWVAVLADARSVVALAEDPQPPTIGDPESAGVSILPDAPPFVLDGGLLYLRRYWVQEQAIAEQVRRRVSAESARLDVRHVREVLDRLFDPMSVDPAEPDWQKIACALSIRRPFSIITGGPGTGKTTTVVKLLLMRQILAFRAGQPPLRIRLSAPTGKAAARLKQSIQAQIVTLLPRFAETYPRLADTLPQTVETLHRLIGVRPNQPRPVHHAGNYLPADIVVIDEASMIGQELMARTLAALAPDTSLVLLGDRDQLASVEPGSVLGALCAHADAKMPYDAETVEWIRQTVGVSLPAAAEPGASLDQAIATLRYSHRFGPDSPIGTLARAINAGDASATRRVLQAASSPGEAIGLLPDDRQAHGLTRLAVEALSTWLKRVQSPPSMVGAAQDDWARAIFAAHQETQILCALRQGRQGVEGVNLLVEQALYRAGLLPGFGLREGAWYAGRPILVTRNEPGLRLANGDIGLTLPYRDDAGREPVLRVAFPGDDPTAPIRWLNPHRLPSCETAFALTVHKAQGSEFGHAVFVLPAAPNPILTRELIYTALTRARDRFTLVASDADPSLSILADGVRRRVQRAGQLERLCAD</sequence>
<gene>
    <name evidence="11" type="primary">recD</name>
    <name evidence="14" type="ORF">A9404_07135</name>
</gene>
<accession>A0A191ZKD1</accession>
<keyword evidence="15" id="KW-1185">Reference proteome</keyword>
<dbReference type="GO" id="GO:0009338">
    <property type="term" value="C:exodeoxyribonuclease V complex"/>
    <property type="evidence" value="ECO:0007669"/>
    <property type="project" value="InterPro"/>
</dbReference>
<comment type="function">
    <text evidence="11">A helicase/nuclease that prepares dsDNA breaks (DSB) for recombinational DNA repair. Binds to DSBs and unwinds DNA via a highly rapid and processive ATP-dependent bidirectional helicase activity. Unwinds dsDNA until it encounters a Chi (crossover hotspot instigator) sequence from the 3' direction. Cuts ssDNA a few nucleotides 3' to the Chi site. The properties and activities of the enzyme are changed at Chi. The Chi-altered holoenzyme produces a long 3'-ssDNA overhang and facilitates RecA-binding to the ssDNA for homologous DNA recombination and repair. Holoenzyme degrades any linearized DNA that is unable to undergo homologous recombination. In the holoenzyme this subunit has ssDNA-dependent ATPase and 5'-3' helicase activity. When added to pre-assembled RecBC greatly stimulates nuclease activity and augments holoenzyme processivity. Negatively regulates the RecA-loading ability of RecBCD.</text>
</comment>
<dbReference type="GO" id="GO:0000724">
    <property type="term" value="P:double-strand break repair via homologous recombination"/>
    <property type="evidence" value="ECO:0007669"/>
    <property type="project" value="UniProtKB-UniRule"/>
</dbReference>
<dbReference type="CDD" id="cd18809">
    <property type="entry name" value="SF1_C_RecD"/>
    <property type="match status" value="1"/>
</dbReference>
<evidence type="ECO:0000256" key="4">
    <source>
        <dbReference type="ARBA" id="ARBA00022801"/>
    </source>
</evidence>
<dbReference type="InterPro" id="IPR006344">
    <property type="entry name" value="RecD"/>
</dbReference>
<dbReference type="GO" id="GO:0043139">
    <property type="term" value="F:5'-3' DNA helicase activity"/>
    <property type="evidence" value="ECO:0007669"/>
    <property type="project" value="UniProtKB-UniRule"/>
</dbReference>
<comment type="subunit">
    <text evidence="11">Heterotrimer of RecB, RecC and RecD. All subunits contribute to DNA-binding.</text>
</comment>
<evidence type="ECO:0000256" key="6">
    <source>
        <dbReference type="ARBA" id="ARBA00022839"/>
    </source>
</evidence>
<organism evidence="14 15">
    <name type="scientific">Halothiobacillus diazotrophicus</name>
    <dbReference type="NCBI Taxonomy" id="1860122"/>
    <lineage>
        <taxon>Bacteria</taxon>
        <taxon>Pseudomonadati</taxon>
        <taxon>Pseudomonadota</taxon>
        <taxon>Gammaproteobacteria</taxon>
        <taxon>Chromatiales</taxon>
        <taxon>Halothiobacillaceae</taxon>
        <taxon>Halothiobacillus</taxon>
    </lineage>
</organism>
<dbReference type="Pfam" id="PF13538">
    <property type="entry name" value="UvrD_C_2"/>
    <property type="match status" value="1"/>
</dbReference>
<keyword evidence="5 11" id="KW-0347">Helicase</keyword>
<evidence type="ECO:0000256" key="9">
    <source>
        <dbReference type="ARBA" id="ARBA00023204"/>
    </source>
</evidence>
<dbReference type="Gene3D" id="3.40.50.300">
    <property type="entry name" value="P-loop containing nucleotide triphosphate hydrolases"/>
    <property type="match status" value="3"/>
</dbReference>
<dbReference type="CDD" id="cd17933">
    <property type="entry name" value="DEXSc_RecD-like"/>
    <property type="match status" value="1"/>
</dbReference>